<comment type="cofactor">
    <cofactor evidence="5">
        <name>Mg(2+)</name>
        <dbReference type="ChEBI" id="CHEBI:18420"/>
    </cofactor>
</comment>
<evidence type="ECO:0000256" key="2">
    <source>
        <dbReference type="ARBA" id="ARBA00022722"/>
    </source>
</evidence>
<comment type="caution">
    <text evidence="7">The sequence shown here is derived from an EMBL/GenBank/DDBJ whole genome shotgun (WGS) entry which is preliminary data.</text>
</comment>
<comment type="function">
    <text evidence="5">Toxic component of a toxin-antitoxin (TA) system. An RNase.</text>
</comment>
<keyword evidence="2 5" id="KW-0540">Nuclease</keyword>
<dbReference type="Pfam" id="PF01850">
    <property type="entry name" value="PIN"/>
    <property type="match status" value="1"/>
</dbReference>
<dbReference type="EMBL" id="LSRP01000110">
    <property type="protein sequence ID" value="OJF92899.1"/>
    <property type="molecule type" value="Genomic_DNA"/>
</dbReference>
<dbReference type="GO" id="GO:0016787">
    <property type="term" value="F:hydrolase activity"/>
    <property type="evidence" value="ECO:0007669"/>
    <property type="project" value="UniProtKB-KW"/>
</dbReference>
<reference evidence="7 8" key="1">
    <citation type="submission" date="2016-02" db="EMBL/GenBank/DDBJ databases">
        <title>Genome sequencing of a beta-galactosidase producing bacteria Rhizobium sp. 59.</title>
        <authorList>
            <person name="Wang D."/>
            <person name="Kot W."/>
            <person name="Qin Y."/>
            <person name="Hansen L."/>
            <person name="Naqvi K."/>
            <person name="Rensing C."/>
        </authorList>
    </citation>
    <scope>NUCLEOTIDE SEQUENCE [LARGE SCALE GENOMIC DNA]</scope>
    <source>
        <strain evidence="7 8">59</strain>
    </source>
</reference>
<dbReference type="InterPro" id="IPR029060">
    <property type="entry name" value="PIN-like_dom_sf"/>
</dbReference>
<dbReference type="Gene3D" id="3.40.50.1010">
    <property type="entry name" value="5'-nuclease"/>
    <property type="match status" value="1"/>
</dbReference>
<evidence type="ECO:0000256" key="4">
    <source>
        <dbReference type="ARBA" id="ARBA00022801"/>
    </source>
</evidence>
<keyword evidence="5" id="KW-0800">Toxin</keyword>
<dbReference type="Proteomes" id="UP000182661">
    <property type="component" value="Unassembled WGS sequence"/>
</dbReference>
<dbReference type="RefSeq" id="WP_071834725.1">
    <property type="nucleotide sequence ID" value="NZ_LSRP01000110.1"/>
</dbReference>
<feature type="binding site" evidence="5">
    <location>
        <position position="4"/>
    </location>
    <ligand>
        <name>Mg(2+)</name>
        <dbReference type="ChEBI" id="CHEBI:18420"/>
    </ligand>
</feature>
<gene>
    <name evidence="5" type="primary">vapC</name>
    <name evidence="7" type="ORF">AX760_21975</name>
</gene>
<evidence type="ECO:0000256" key="5">
    <source>
        <dbReference type="HAMAP-Rule" id="MF_00265"/>
    </source>
</evidence>
<organism evidence="7 8">
    <name type="scientific">Pararhizobium antarcticum</name>
    <dbReference type="NCBI Taxonomy" id="1798805"/>
    <lineage>
        <taxon>Bacteria</taxon>
        <taxon>Pseudomonadati</taxon>
        <taxon>Pseudomonadota</taxon>
        <taxon>Alphaproteobacteria</taxon>
        <taxon>Hyphomicrobiales</taxon>
        <taxon>Rhizobiaceae</taxon>
        <taxon>Rhizobium/Agrobacterium group</taxon>
        <taxon>Pararhizobium</taxon>
    </lineage>
</organism>
<dbReference type="InterPro" id="IPR002716">
    <property type="entry name" value="PIN_dom"/>
</dbReference>
<dbReference type="SUPFAM" id="SSF88723">
    <property type="entry name" value="PIN domain-like"/>
    <property type="match status" value="1"/>
</dbReference>
<accession>A0A657LND3</accession>
<dbReference type="CDD" id="cd09871">
    <property type="entry name" value="PIN_MtVapC28-VapC30-like"/>
    <property type="match status" value="1"/>
</dbReference>
<keyword evidence="4 5" id="KW-0378">Hydrolase</keyword>
<evidence type="ECO:0000256" key="1">
    <source>
        <dbReference type="ARBA" id="ARBA00022649"/>
    </source>
</evidence>
<dbReference type="HAMAP" id="MF_00265">
    <property type="entry name" value="VapC_Nob1"/>
    <property type="match status" value="1"/>
</dbReference>
<keyword evidence="8" id="KW-1185">Reference proteome</keyword>
<keyword evidence="3 5" id="KW-0479">Metal-binding</keyword>
<feature type="domain" description="PIN" evidence="6">
    <location>
        <begin position="1"/>
        <end position="132"/>
    </location>
</feature>
<dbReference type="GO" id="GO:0004540">
    <property type="term" value="F:RNA nuclease activity"/>
    <property type="evidence" value="ECO:0007669"/>
    <property type="project" value="InterPro"/>
</dbReference>
<feature type="binding site" evidence="5">
    <location>
        <position position="107"/>
    </location>
    <ligand>
        <name>Mg(2+)</name>
        <dbReference type="ChEBI" id="CHEBI:18420"/>
    </ligand>
</feature>
<evidence type="ECO:0000313" key="8">
    <source>
        <dbReference type="Proteomes" id="UP000182661"/>
    </source>
</evidence>
<comment type="similarity">
    <text evidence="5">Belongs to the PINc/VapC protein family.</text>
</comment>
<sequence length="140" mass="15364">MFVDASVSIGILTDEPESEAFARAMDAAPELVCSVLAVWEATVGLFRKKTMSMEDADARVQEFIQTAGIVVVPVADPERRLALRAFDLHGRHRFSDVERTRALNLADCFHYATAKYRGVAMLSKDAGFALTDVAIARVES</sequence>
<evidence type="ECO:0000313" key="7">
    <source>
        <dbReference type="EMBL" id="OJF92899.1"/>
    </source>
</evidence>
<name>A0A657LND3_9HYPH</name>
<dbReference type="GO" id="GO:0000287">
    <property type="term" value="F:magnesium ion binding"/>
    <property type="evidence" value="ECO:0007669"/>
    <property type="project" value="UniProtKB-UniRule"/>
</dbReference>
<protein>
    <recommendedName>
        <fullName evidence="5">Ribonuclease VapC</fullName>
        <shortName evidence="5">RNase VapC</shortName>
        <ecNumber evidence="5">3.1.-.-</ecNumber>
    </recommendedName>
    <alternativeName>
        <fullName evidence="5">Toxin VapC</fullName>
    </alternativeName>
</protein>
<dbReference type="InterPro" id="IPR022907">
    <property type="entry name" value="VapC_family"/>
</dbReference>
<dbReference type="EC" id="3.1.-.-" evidence="5"/>
<dbReference type="OrthoDB" id="32625at2"/>
<evidence type="ECO:0000256" key="3">
    <source>
        <dbReference type="ARBA" id="ARBA00022723"/>
    </source>
</evidence>
<dbReference type="AlphaFoldDB" id="A0A657LND3"/>
<proteinExistence type="inferred from homology"/>
<keyword evidence="5" id="KW-0460">Magnesium</keyword>
<dbReference type="GO" id="GO:0090729">
    <property type="term" value="F:toxin activity"/>
    <property type="evidence" value="ECO:0007669"/>
    <property type="project" value="UniProtKB-KW"/>
</dbReference>
<keyword evidence="1 5" id="KW-1277">Toxin-antitoxin system</keyword>
<evidence type="ECO:0000259" key="6">
    <source>
        <dbReference type="Pfam" id="PF01850"/>
    </source>
</evidence>